<dbReference type="AlphaFoldDB" id="A0A420ZAZ4"/>
<evidence type="ECO:0000313" key="2">
    <source>
        <dbReference type="Proteomes" id="UP000281261"/>
    </source>
</evidence>
<accession>A0A420ZAZ4</accession>
<organism evidence="1 2">
    <name type="scientific">candidate division Kazan bacterium</name>
    <dbReference type="NCBI Taxonomy" id="2202143"/>
    <lineage>
        <taxon>Bacteria</taxon>
        <taxon>Bacteria division Kazan-3B-28</taxon>
    </lineage>
</organism>
<evidence type="ECO:0000313" key="1">
    <source>
        <dbReference type="EMBL" id="RLC35824.1"/>
    </source>
</evidence>
<gene>
    <name evidence="1" type="ORF">DRH29_05715</name>
</gene>
<reference evidence="1 2" key="1">
    <citation type="submission" date="2018-06" db="EMBL/GenBank/DDBJ databases">
        <title>Extensive metabolic versatility and redundancy in microbially diverse, dynamic hydrothermal sediments.</title>
        <authorList>
            <person name="Dombrowski N."/>
            <person name="Teske A."/>
            <person name="Baker B.J."/>
        </authorList>
    </citation>
    <scope>NUCLEOTIDE SEQUENCE [LARGE SCALE GENOMIC DNA]</scope>
    <source>
        <strain evidence="1">B79_G16</strain>
    </source>
</reference>
<comment type="caution">
    <text evidence="1">The sequence shown here is derived from an EMBL/GenBank/DDBJ whole genome shotgun (WGS) entry which is preliminary data.</text>
</comment>
<dbReference type="Proteomes" id="UP000281261">
    <property type="component" value="Unassembled WGS sequence"/>
</dbReference>
<dbReference type="EMBL" id="QMNG01000115">
    <property type="protein sequence ID" value="RLC35824.1"/>
    <property type="molecule type" value="Genomic_DNA"/>
</dbReference>
<protein>
    <submittedName>
        <fullName evidence="1">Uncharacterized protein</fullName>
    </submittedName>
</protein>
<sequence length="111" mass="12845">METNILYNIFVLNDANPPQTQVECILKAFTTEESELIKIGNDNAFKIETTNWLIEPWVSERWPHAMAYGPEPLEEVKDIKDHLHIKLIPPGKFYIGYDVGGKHYENGESLW</sequence>
<name>A0A420ZAZ4_UNCK3</name>
<proteinExistence type="predicted"/>